<keyword evidence="12" id="KW-1185">Reference proteome</keyword>
<gene>
    <name evidence="11" type="ORF">GWI33_019311</name>
</gene>
<dbReference type="PRINTS" id="PR00463">
    <property type="entry name" value="EP450I"/>
</dbReference>
<dbReference type="GO" id="GO:0005506">
    <property type="term" value="F:iron ion binding"/>
    <property type="evidence" value="ECO:0007669"/>
    <property type="project" value="InterPro"/>
</dbReference>
<dbReference type="InterPro" id="IPR036396">
    <property type="entry name" value="Cyt_P450_sf"/>
</dbReference>
<evidence type="ECO:0000256" key="2">
    <source>
        <dbReference type="ARBA" id="ARBA00010617"/>
    </source>
</evidence>
<keyword evidence="10" id="KW-0472">Membrane</keyword>
<accession>A0A834M1I0</accession>
<dbReference type="GO" id="GO:0016705">
    <property type="term" value="F:oxidoreductase activity, acting on paired donors, with incorporation or reduction of molecular oxygen"/>
    <property type="evidence" value="ECO:0007669"/>
    <property type="project" value="InterPro"/>
</dbReference>
<dbReference type="OrthoDB" id="1470350at2759"/>
<keyword evidence="3 8" id="KW-0349">Heme</keyword>
<dbReference type="Pfam" id="PF00067">
    <property type="entry name" value="p450"/>
    <property type="match status" value="1"/>
</dbReference>
<evidence type="ECO:0000256" key="5">
    <source>
        <dbReference type="ARBA" id="ARBA00023002"/>
    </source>
</evidence>
<protein>
    <recommendedName>
        <fullName evidence="13">Cytochrome P450</fullName>
    </recommendedName>
</protein>
<comment type="similarity">
    <text evidence="2 9">Belongs to the cytochrome P450 family.</text>
</comment>
<keyword evidence="7 9" id="KW-0503">Monooxygenase</keyword>
<dbReference type="EMBL" id="JAACXV010014418">
    <property type="protein sequence ID" value="KAF7267478.1"/>
    <property type="molecule type" value="Genomic_DNA"/>
</dbReference>
<keyword evidence="4 8" id="KW-0479">Metal-binding</keyword>
<keyword evidence="5 9" id="KW-0560">Oxidoreductase</keyword>
<keyword evidence="6 8" id="KW-0408">Iron</keyword>
<proteinExistence type="inferred from homology"/>
<evidence type="ECO:0000313" key="12">
    <source>
        <dbReference type="Proteomes" id="UP000625711"/>
    </source>
</evidence>
<dbReference type="InterPro" id="IPR017972">
    <property type="entry name" value="Cyt_P450_CS"/>
</dbReference>
<dbReference type="InterPro" id="IPR001128">
    <property type="entry name" value="Cyt_P450"/>
</dbReference>
<dbReference type="PANTHER" id="PTHR24291">
    <property type="entry name" value="CYTOCHROME P450 FAMILY 4"/>
    <property type="match status" value="1"/>
</dbReference>
<dbReference type="InterPro" id="IPR002401">
    <property type="entry name" value="Cyt_P450_E_grp-I"/>
</dbReference>
<comment type="cofactor">
    <cofactor evidence="1 8">
        <name>heme</name>
        <dbReference type="ChEBI" id="CHEBI:30413"/>
    </cofactor>
</comment>
<feature type="binding site" description="axial binding residue" evidence="8">
    <location>
        <position position="433"/>
    </location>
    <ligand>
        <name>heme</name>
        <dbReference type="ChEBI" id="CHEBI:30413"/>
    </ligand>
    <ligandPart>
        <name>Fe</name>
        <dbReference type="ChEBI" id="CHEBI:18248"/>
    </ligandPart>
</feature>
<evidence type="ECO:0000256" key="8">
    <source>
        <dbReference type="PIRSR" id="PIRSR602401-1"/>
    </source>
</evidence>
<dbReference type="SUPFAM" id="SSF48264">
    <property type="entry name" value="Cytochrome P450"/>
    <property type="match status" value="1"/>
</dbReference>
<organism evidence="11 12">
    <name type="scientific">Rhynchophorus ferrugineus</name>
    <name type="common">Red palm weevil</name>
    <name type="synonym">Curculio ferrugineus</name>
    <dbReference type="NCBI Taxonomy" id="354439"/>
    <lineage>
        <taxon>Eukaryota</taxon>
        <taxon>Metazoa</taxon>
        <taxon>Ecdysozoa</taxon>
        <taxon>Arthropoda</taxon>
        <taxon>Hexapoda</taxon>
        <taxon>Insecta</taxon>
        <taxon>Pterygota</taxon>
        <taxon>Neoptera</taxon>
        <taxon>Endopterygota</taxon>
        <taxon>Coleoptera</taxon>
        <taxon>Polyphaga</taxon>
        <taxon>Cucujiformia</taxon>
        <taxon>Curculionidae</taxon>
        <taxon>Dryophthorinae</taxon>
        <taxon>Rhynchophorus</taxon>
    </lineage>
</organism>
<comment type="caution">
    <text evidence="11">The sequence shown here is derived from an EMBL/GenBank/DDBJ whole genome shotgun (WGS) entry which is preliminary data.</text>
</comment>
<evidence type="ECO:0000256" key="7">
    <source>
        <dbReference type="ARBA" id="ARBA00023033"/>
    </source>
</evidence>
<keyword evidence="10" id="KW-1133">Transmembrane helix</keyword>
<keyword evidence="10" id="KW-0812">Transmembrane</keyword>
<evidence type="ECO:0000256" key="4">
    <source>
        <dbReference type="ARBA" id="ARBA00022723"/>
    </source>
</evidence>
<reference evidence="11" key="1">
    <citation type="submission" date="2020-08" db="EMBL/GenBank/DDBJ databases">
        <title>Genome sequencing and assembly of the red palm weevil Rhynchophorus ferrugineus.</title>
        <authorList>
            <person name="Dias G.B."/>
            <person name="Bergman C.M."/>
            <person name="Manee M."/>
        </authorList>
    </citation>
    <scope>NUCLEOTIDE SEQUENCE</scope>
    <source>
        <strain evidence="11">AA-2017</strain>
        <tissue evidence="11">Whole larva</tissue>
    </source>
</reference>
<dbReference type="GO" id="GO:0004497">
    <property type="term" value="F:monooxygenase activity"/>
    <property type="evidence" value="ECO:0007669"/>
    <property type="project" value="UniProtKB-KW"/>
</dbReference>
<dbReference type="InterPro" id="IPR050196">
    <property type="entry name" value="Cytochrome_P450_Monoox"/>
</dbReference>
<evidence type="ECO:0008006" key="13">
    <source>
        <dbReference type="Google" id="ProtNLM"/>
    </source>
</evidence>
<dbReference type="Proteomes" id="UP000625711">
    <property type="component" value="Unassembled WGS sequence"/>
</dbReference>
<evidence type="ECO:0000256" key="10">
    <source>
        <dbReference type="SAM" id="Phobius"/>
    </source>
</evidence>
<evidence type="ECO:0000313" key="11">
    <source>
        <dbReference type="EMBL" id="KAF7267478.1"/>
    </source>
</evidence>
<dbReference type="PRINTS" id="PR00385">
    <property type="entry name" value="P450"/>
</dbReference>
<evidence type="ECO:0000256" key="9">
    <source>
        <dbReference type="RuleBase" id="RU000461"/>
    </source>
</evidence>
<evidence type="ECO:0000256" key="3">
    <source>
        <dbReference type="ARBA" id="ARBA00022617"/>
    </source>
</evidence>
<dbReference type="PROSITE" id="PS00086">
    <property type="entry name" value="CYTOCHROME_P450"/>
    <property type="match status" value="1"/>
</dbReference>
<dbReference type="AlphaFoldDB" id="A0A834M1I0"/>
<dbReference type="Gene3D" id="1.10.630.10">
    <property type="entry name" value="Cytochrome P450"/>
    <property type="match status" value="1"/>
</dbReference>
<sequence length="488" mass="56480">MILTPIEFGALVLGLIVIWVSISLYRLRPILNFAKNYKGYKFYPVLGNYLTLWKRDLYKVHLQTTKELGLPCNLWFGHNYYYLTDDLDVIKVILNHPATIDKGKLYDQLEIVFGDCLLLVSGDTWKDKRKFFSKSFTQSKLTGFVHHFYQNSIVLLDCLKNSGDGDIFHVMGRYTFDSFCDSFLGKNYGLQTNAKNKFIERIDELQAFAGNHFLIPVSFYLPIRLICILGSGTRILKTVNELKQFIKRIIDNKKDELAQNPVVDNQLSFVDIMMSDNQNLFPPEMIQNEFFLFATAATDTIANTSSYIMILLGIYPDIQEKVYEEIITEIGKDKPIVPEDLNRLKYTERFMYESMRIIPAVPIIVRYTTEDIPVGSKVIPKDVNVSISTMNVHRNEKYWPNPMKFDPDRFLPEEVAKRNPYCYLPFSLGARNCIGKNYALLSLKVVIANVVRNYKITTKYKSIEEVPLRSYITMRAAISPDLHFVPRN</sequence>
<feature type="transmembrane region" description="Helical" evidence="10">
    <location>
        <begin position="6"/>
        <end position="25"/>
    </location>
</feature>
<evidence type="ECO:0000256" key="6">
    <source>
        <dbReference type="ARBA" id="ARBA00023004"/>
    </source>
</evidence>
<evidence type="ECO:0000256" key="1">
    <source>
        <dbReference type="ARBA" id="ARBA00001971"/>
    </source>
</evidence>
<dbReference type="GO" id="GO:0020037">
    <property type="term" value="F:heme binding"/>
    <property type="evidence" value="ECO:0007669"/>
    <property type="project" value="InterPro"/>
</dbReference>
<dbReference type="PANTHER" id="PTHR24291:SF50">
    <property type="entry name" value="BIFUNCTIONAL ALBAFLAVENONE MONOOXYGENASE_TERPENE SYNTHASE"/>
    <property type="match status" value="1"/>
</dbReference>
<name>A0A834M1I0_RHYFE</name>